<dbReference type="OrthoDB" id="67021at2759"/>
<keyword evidence="2 7" id="KW-0813">Transport</keyword>
<evidence type="ECO:0000256" key="1">
    <source>
        <dbReference type="ARBA" id="ARBA00004141"/>
    </source>
</evidence>
<evidence type="ECO:0000256" key="6">
    <source>
        <dbReference type="ARBA" id="ARBA00023136"/>
    </source>
</evidence>
<protein>
    <recommendedName>
        <fullName evidence="7">Phosphate transporter</fullName>
    </recommendedName>
</protein>
<reference evidence="8 9" key="1">
    <citation type="submission" date="2016-05" db="EMBL/GenBank/DDBJ databases">
        <title>Nuclear genome of Blastocystis sp. subtype 1 NandII.</title>
        <authorList>
            <person name="Gentekaki E."/>
            <person name="Curtis B."/>
            <person name="Stairs C."/>
            <person name="Eme L."/>
            <person name="Herman E."/>
            <person name="Klimes V."/>
            <person name="Arias M.C."/>
            <person name="Elias M."/>
            <person name="Hilliou F."/>
            <person name="Klute M."/>
            <person name="Malik S.-B."/>
            <person name="Pightling A."/>
            <person name="Rachubinski R."/>
            <person name="Salas D."/>
            <person name="Schlacht A."/>
            <person name="Suga H."/>
            <person name="Archibald J."/>
            <person name="Ball S.G."/>
            <person name="Clark G."/>
            <person name="Dacks J."/>
            <person name="Van Der Giezen M."/>
            <person name="Tsaousis A."/>
            <person name="Roger A."/>
        </authorList>
    </citation>
    <scope>NUCLEOTIDE SEQUENCE [LARGE SCALE GENOMIC DNA]</scope>
    <source>
        <strain evidence="9">ATCC 50177 / NandII</strain>
    </source>
</reference>
<keyword evidence="4 7" id="KW-0812">Transmembrane</keyword>
<evidence type="ECO:0000313" key="9">
    <source>
        <dbReference type="Proteomes" id="UP000078348"/>
    </source>
</evidence>
<dbReference type="PANTHER" id="PTHR11101:SF80">
    <property type="entry name" value="PHOSPHATE TRANSPORTER"/>
    <property type="match status" value="1"/>
</dbReference>
<comment type="subcellular location">
    <subcellularLocation>
        <location evidence="1 7">Membrane</location>
        <topology evidence="1 7">Multi-pass membrane protein</topology>
    </subcellularLocation>
</comment>
<feature type="transmembrane region" description="Helical" evidence="7">
    <location>
        <begin position="464"/>
        <end position="492"/>
    </location>
</feature>
<feature type="transmembrane region" description="Helical" evidence="7">
    <location>
        <begin position="148"/>
        <end position="171"/>
    </location>
</feature>
<feature type="transmembrane region" description="Helical" evidence="7">
    <location>
        <begin position="213"/>
        <end position="238"/>
    </location>
</feature>
<dbReference type="STRING" id="478820.A0A196SJ91"/>
<comment type="function">
    <text evidence="7">Sodium-phosphate symporter.</text>
</comment>
<accession>A0A196SJ91</accession>
<evidence type="ECO:0000256" key="4">
    <source>
        <dbReference type="ARBA" id="ARBA00022692"/>
    </source>
</evidence>
<dbReference type="GO" id="GO:0016020">
    <property type="term" value="C:membrane"/>
    <property type="evidence" value="ECO:0007669"/>
    <property type="project" value="UniProtKB-SubCell"/>
</dbReference>
<feature type="transmembrane region" description="Helical" evidence="7">
    <location>
        <begin position="48"/>
        <end position="68"/>
    </location>
</feature>
<evidence type="ECO:0000256" key="7">
    <source>
        <dbReference type="RuleBase" id="RU363058"/>
    </source>
</evidence>
<dbReference type="EMBL" id="LXWW01000045">
    <property type="protein sequence ID" value="OAO17103.1"/>
    <property type="molecule type" value="Genomic_DNA"/>
</dbReference>
<feature type="transmembrane region" description="Helical" evidence="7">
    <location>
        <begin position="6"/>
        <end position="27"/>
    </location>
</feature>
<name>A0A196SJ91_BLAHN</name>
<evidence type="ECO:0000256" key="2">
    <source>
        <dbReference type="ARBA" id="ARBA00022448"/>
    </source>
</evidence>
<keyword evidence="3 7" id="KW-0592">Phosphate transport</keyword>
<comment type="similarity">
    <text evidence="7">Belongs to the inorganic phosphate transporter (PiT) (TC 2.A.20) family.</text>
</comment>
<evidence type="ECO:0000256" key="3">
    <source>
        <dbReference type="ARBA" id="ARBA00022592"/>
    </source>
</evidence>
<keyword evidence="6 7" id="KW-0472">Membrane</keyword>
<keyword evidence="5 7" id="KW-1133">Transmembrane helix</keyword>
<dbReference type="Proteomes" id="UP000078348">
    <property type="component" value="Unassembled WGS sequence"/>
</dbReference>
<dbReference type="PANTHER" id="PTHR11101">
    <property type="entry name" value="PHOSPHATE TRANSPORTER"/>
    <property type="match status" value="1"/>
</dbReference>
<dbReference type="Pfam" id="PF01384">
    <property type="entry name" value="PHO4"/>
    <property type="match status" value="1"/>
</dbReference>
<dbReference type="GO" id="GO:0035435">
    <property type="term" value="P:phosphate ion transmembrane transport"/>
    <property type="evidence" value="ECO:0007669"/>
    <property type="project" value="TreeGrafter"/>
</dbReference>
<gene>
    <name evidence="8" type="ORF">AV274_1129</name>
</gene>
<keyword evidence="9" id="KW-1185">Reference proteome</keyword>
<dbReference type="InterPro" id="IPR001204">
    <property type="entry name" value="Phos_transporter"/>
</dbReference>
<dbReference type="AlphaFoldDB" id="A0A196SJ91"/>
<feature type="transmembrane region" description="Helical" evidence="7">
    <location>
        <begin position="183"/>
        <end position="201"/>
    </location>
</feature>
<proteinExistence type="inferred from homology"/>
<evidence type="ECO:0000313" key="8">
    <source>
        <dbReference type="EMBL" id="OAO17103.1"/>
    </source>
</evidence>
<dbReference type="GO" id="GO:0005315">
    <property type="term" value="F:phosphate transmembrane transporter activity"/>
    <property type="evidence" value="ECO:0007669"/>
    <property type="project" value="InterPro"/>
</dbReference>
<organism evidence="8 9">
    <name type="scientific">Blastocystis sp. subtype 1 (strain ATCC 50177 / NandII)</name>
    <dbReference type="NCBI Taxonomy" id="478820"/>
    <lineage>
        <taxon>Eukaryota</taxon>
        <taxon>Sar</taxon>
        <taxon>Stramenopiles</taxon>
        <taxon>Bigyra</taxon>
        <taxon>Opalozoa</taxon>
        <taxon>Opalinata</taxon>
        <taxon>Blastocystidae</taxon>
        <taxon>Blastocystis</taxon>
    </lineage>
</organism>
<feature type="transmembrane region" description="Helical" evidence="7">
    <location>
        <begin position="118"/>
        <end position="136"/>
    </location>
</feature>
<evidence type="ECO:0000256" key="5">
    <source>
        <dbReference type="ARBA" id="ARBA00022989"/>
    </source>
</evidence>
<feature type="transmembrane region" description="Helical" evidence="7">
    <location>
        <begin position="88"/>
        <end position="111"/>
    </location>
</feature>
<feature type="transmembrane region" description="Helical" evidence="7">
    <location>
        <begin position="418"/>
        <end position="438"/>
    </location>
</feature>
<sequence length="496" mass="53377">MAVLSNYTWVPWCCAVVAFFCAFGIGANDVANAFATSVGSGALSLRSAILIAAVMEFFGAFLLGGNVATTITKNITNAELYSDKPEVLMLGMMCVVLGVAMWLILATIYSLPVSTTHSCIGGMVGMAVVSLGWGAVKWVEVLKVVASWVISPVLSGVISTLVFWVVRKFILRSKEPLKRSFQSYPIIVAVTIALNLFLVLYKSESLNIQLPAWMTGLICIVVGLVVGIILQFTFIPYVKRKINREKEKEAAELAVKETQVEVEMVSTMESIPVQVEVKPEEQKEVKPEEKKETMADHFKEHQNIHAELEDEKSKVYQMHKNAEVFDPSTEKMFTYLQIITAVFNSFAHGANDVANAIGPFAACVAIYQTGNATGDATVNPATLVLGGVGIVVGLACLGYKVMAAIGVNMVKVTPSRGFSIEIGSALVIIFGSTLGLPLSTTHCKVGSTVGVGLVEGKNGVNWSLLYGVFAGWIITLFVCAISTGLIFAFAIYSPKL</sequence>
<comment type="caution">
    <text evidence="8">The sequence shown here is derived from an EMBL/GenBank/DDBJ whole genome shotgun (WGS) entry which is preliminary data.</text>
</comment>